<comment type="subcellular location">
    <subcellularLocation>
        <location evidence="2">Nucleus</location>
    </subcellularLocation>
</comment>
<name>A0A8T2MSB2_9TELE</name>
<keyword evidence="5" id="KW-0479">Metal-binding</keyword>
<keyword evidence="12" id="KW-1185">Reference proteome</keyword>
<sequence>MAGEEALQPLMFLLMYMLMKRRKDINKADVQRRNEIQRRIRQRQYFFQRQRRMLMMLIARSTRCTCNYRTRAWTNIESTDWWERVVMKEFQPRDWLEKFRMSKDTFFFLCNKLKPRLTRQDTHFRLALPLEKRVAVALWRLATNVEYRTISALFGVGRSTVCKCVRDVCHAIVSLLKPLYLQQPSEQEMEDTARLFNTRWGFPHCVGAIDSLHIAIIAPSNNTADYWNSAGWLSVVLQGVVNGLGQFWDVCAGFPGSTEDVTILQNSTLWATASEGGLSPQPPRNFMGRPLKYLLLGDAAYPLQTWLLKCYVESGELTSRQRAFNYRLSRARSVIESAFLRLKARWQCLHKRNDCSLDLVPTMVLACCILHNVCEVHGDTFVEEWLETVSQPDSPQPNDVLPPSTDDPEAEEVRSLFCDYFQQQLRQQQD</sequence>
<evidence type="ECO:0000313" key="12">
    <source>
        <dbReference type="Proteomes" id="UP000824540"/>
    </source>
</evidence>
<evidence type="ECO:0000256" key="1">
    <source>
        <dbReference type="ARBA" id="ARBA00001968"/>
    </source>
</evidence>
<evidence type="ECO:0000259" key="10">
    <source>
        <dbReference type="Pfam" id="PF26138"/>
    </source>
</evidence>
<protein>
    <recommendedName>
        <fullName evidence="13">DDE Tnp4 domain-containing protein</fullName>
    </recommendedName>
</protein>
<keyword evidence="4" id="KW-0540">Nuclease</keyword>
<dbReference type="Pfam" id="PF26138">
    <property type="entry name" value="DUF8040"/>
    <property type="match status" value="1"/>
</dbReference>
<dbReference type="EMBL" id="JAFBMS010000769">
    <property type="protein sequence ID" value="KAG9330070.1"/>
    <property type="molecule type" value="Genomic_DNA"/>
</dbReference>
<keyword evidence="7" id="KW-0539">Nucleus</keyword>
<evidence type="ECO:0000256" key="7">
    <source>
        <dbReference type="ARBA" id="ARBA00023242"/>
    </source>
</evidence>
<evidence type="ECO:0000256" key="3">
    <source>
        <dbReference type="ARBA" id="ARBA00006958"/>
    </source>
</evidence>
<dbReference type="PANTHER" id="PTHR22930">
    <property type="match status" value="1"/>
</dbReference>
<dbReference type="Proteomes" id="UP000824540">
    <property type="component" value="Unassembled WGS sequence"/>
</dbReference>
<comment type="cofactor">
    <cofactor evidence="1">
        <name>a divalent metal cation</name>
        <dbReference type="ChEBI" id="CHEBI:60240"/>
    </cofactor>
</comment>
<evidence type="ECO:0000256" key="2">
    <source>
        <dbReference type="ARBA" id="ARBA00004123"/>
    </source>
</evidence>
<organism evidence="11 12">
    <name type="scientific">Albula glossodonta</name>
    <name type="common">roundjaw bonefish</name>
    <dbReference type="NCBI Taxonomy" id="121402"/>
    <lineage>
        <taxon>Eukaryota</taxon>
        <taxon>Metazoa</taxon>
        <taxon>Chordata</taxon>
        <taxon>Craniata</taxon>
        <taxon>Vertebrata</taxon>
        <taxon>Euteleostomi</taxon>
        <taxon>Actinopterygii</taxon>
        <taxon>Neopterygii</taxon>
        <taxon>Teleostei</taxon>
        <taxon>Albuliformes</taxon>
        <taxon>Albulidae</taxon>
        <taxon>Albula</taxon>
    </lineage>
</organism>
<dbReference type="InterPro" id="IPR027806">
    <property type="entry name" value="HARBI1_dom"/>
</dbReference>
<evidence type="ECO:0000313" key="11">
    <source>
        <dbReference type="EMBL" id="KAG9330070.1"/>
    </source>
</evidence>
<evidence type="ECO:0008006" key="13">
    <source>
        <dbReference type="Google" id="ProtNLM"/>
    </source>
</evidence>
<dbReference type="InterPro" id="IPR045249">
    <property type="entry name" value="HARBI1-like"/>
</dbReference>
<dbReference type="GO" id="GO:0005634">
    <property type="term" value="C:nucleus"/>
    <property type="evidence" value="ECO:0007669"/>
    <property type="project" value="UniProtKB-SubCell"/>
</dbReference>
<evidence type="ECO:0000256" key="6">
    <source>
        <dbReference type="ARBA" id="ARBA00022801"/>
    </source>
</evidence>
<evidence type="ECO:0000256" key="5">
    <source>
        <dbReference type="ARBA" id="ARBA00022723"/>
    </source>
</evidence>
<dbReference type="Pfam" id="PF13359">
    <property type="entry name" value="DDE_Tnp_4"/>
    <property type="match status" value="1"/>
</dbReference>
<comment type="caution">
    <text evidence="11">The sequence shown here is derived from an EMBL/GenBank/DDBJ whole genome shotgun (WGS) entry which is preliminary data.</text>
</comment>
<evidence type="ECO:0000259" key="9">
    <source>
        <dbReference type="Pfam" id="PF13359"/>
    </source>
</evidence>
<feature type="domain" description="DUF8040" evidence="10">
    <location>
        <begin position="91"/>
        <end position="174"/>
    </location>
</feature>
<evidence type="ECO:0000256" key="8">
    <source>
        <dbReference type="SAM" id="MobiDB-lite"/>
    </source>
</evidence>
<dbReference type="GO" id="GO:0016787">
    <property type="term" value="F:hydrolase activity"/>
    <property type="evidence" value="ECO:0007669"/>
    <property type="project" value="UniProtKB-KW"/>
</dbReference>
<evidence type="ECO:0000256" key="4">
    <source>
        <dbReference type="ARBA" id="ARBA00022722"/>
    </source>
</evidence>
<dbReference type="PANTHER" id="PTHR22930:SF236">
    <property type="entry name" value="PROTEIN ALP1-LIKE-RELATED"/>
    <property type="match status" value="1"/>
</dbReference>
<keyword evidence="6" id="KW-0378">Hydrolase</keyword>
<dbReference type="OrthoDB" id="2668416at2759"/>
<dbReference type="GO" id="GO:0046872">
    <property type="term" value="F:metal ion binding"/>
    <property type="evidence" value="ECO:0007669"/>
    <property type="project" value="UniProtKB-KW"/>
</dbReference>
<feature type="domain" description="DDE Tnp4" evidence="9">
    <location>
        <begin position="209"/>
        <end position="372"/>
    </location>
</feature>
<reference evidence="11" key="1">
    <citation type="thesis" date="2021" institute="BYU ScholarsArchive" country="Provo, UT, USA">
        <title>Applications of and Algorithms for Genome Assembly and Genomic Analyses with an Emphasis on Marine Teleosts.</title>
        <authorList>
            <person name="Pickett B.D."/>
        </authorList>
    </citation>
    <scope>NUCLEOTIDE SEQUENCE</scope>
    <source>
        <strain evidence="11">HI-2016</strain>
    </source>
</reference>
<feature type="region of interest" description="Disordered" evidence="8">
    <location>
        <begin position="389"/>
        <end position="410"/>
    </location>
</feature>
<accession>A0A8T2MSB2</accession>
<dbReference type="AlphaFoldDB" id="A0A8T2MSB2"/>
<gene>
    <name evidence="11" type="ORF">JZ751_027375</name>
</gene>
<proteinExistence type="inferred from homology"/>
<comment type="similarity">
    <text evidence="3">Belongs to the HARBI1 family.</text>
</comment>
<dbReference type="GO" id="GO:0004518">
    <property type="term" value="F:nuclease activity"/>
    <property type="evidence" value="ECO:0007669"/>
    <property type="project" value="UniProtKB-KW"/>
</dbReference>
<dbReference type="InterPro" id="IPR058353">
    <property type="entry name" value="DUF8040"/>
</dbReference>